<dbReference type="GO" id="GO:0016491">
    <property type="term" value="F:oxidoreductase activity"/>
    <property type="evidence" value="ECO:0007669"/>
    <property type="project" value="InterPro"/>
</dbReference>
<keyword evidence="2" id="KW-0408">Iron</keyword>
<keyword evidence="6" id="KW-1185">Reference proteome</keyword>
<dbReference type="Pfam" id="PF07992">
    <property type="entry name" value="Pyr_redox_2"/>
    <property type="match status" value="1"/>
</dbReference>
<dbReference type="InterPro" id="IPR017701">
    <property type="entry name" value="Se_rdtase_YgfK"/>
</dbReference>
<organism evidence="5 6">
    <name type="scientific">Eubacterium maltosivorans</name>
    <dbReference type="NCBI Taxonomy" id="2041044"/>
    <lineage>
        <taxon>Bacteria</taxon>
        <taxon>Bacillati</taxon>
        <taxon>Bacillota</taxon>
        <taxon>Clostridia</taxon>
        <taxon>Eubacteriales</taxon>
        <taxon>Eubacteriaceae</taxon>
        <taxon>Eubacterium</taxon>
    </lineage>
</organism>
<gene>
    <name evidence="5" type="primary">ygfK</name>
    <name evidence="5" type="ORF">CPZ25_004580</name>
</gene>
<dbReference type="RefSeq" id="WP_096919706.1">
    <property type="nucleotide sequence ID" value="NZ_CP029487.1"/>
</dbReference>
<accession>A0A2A5TG48</accession>
<dbReference type="InterPro" id="IPR023753">
    <property type="entry name" value="FAD/NAD-binding_dom"/>
</dbReference>
<protein>
    <submittedName>
        <fullName evidence="5">Putative selenate reductase subunit YgfK</fullName>
    </submittedName>
</protein>
<dbReference type="Gene3D" id="3.40.50.720">
    <property type="entry name" value="NAD(P)-binding Rossmann-like Domain"/>
    <property type="match status" value="1"/>
</dbReference>
<dbReference type="Gene3D" id="1.10.1060.10">
    <property type="entry name" value="Alpha-helical ferredoxin"/>
    <property type="match status" value="1"/>
</dbReference>
<reference evidence="5 6" key="1">
    <citation type="submission" date="2018-05" db="EMBL/GenBank/DDBJ databases">
        <title>Genome comparison of Eubacterium sp.</title>
        <authorList>
            <person name="Feng Y."/>
            <person name="Sanchez-Andrea I."/>
            <person name="Stams A.J.M."/>
            <person name="De Vos W.M."/>
        </authorList>
    </citation>
    <scope>NUCLEOTIDE SEQUENCE [LARGE SCALE GENOMIC DNA]</scope>
    <source>
        <strain evidence="5 6">YI</strain>
    </source>
</reference>
<dbReference type="PROSITE" id="PS00198">
    <property type="entry name" value="4FE4S_FER_1"/>
    <property type="match status" value="1"/>
</dbReference>
<keyword evidence="3" id="KW-0411">Iron-sulfur</keyword>
<dbReference type="InterPro" id="IPR009051">
    <property type="entry name" value="Helical_ferredxn"/>
</dbReference>
<dbReference type="GO" id="GO:0051536">
    <property type="term" value="F:iron-sulfur cluster binding"/>
    <property type="evidence" value="ECO:0007669"/>
    <property type="project" value="UniProtKB-KW"/>
</dbReference>
<dbReference type="InterPro" id="IPR028261">
    <property type="entry name" value="DPD_II"/>
</dbReference>
<dbReference type="PANTHER" id="PTHR42783:SF3">
    <property type="entry name" value="GLUTAMATE SYNTHASE [NADPH] SMALL CHAIN-RELATED"/>
    <property type="match status" value="1"/>
</dbReference>
<dbReference type="Pfam" id="PF14691">
    <property type="entry name" value="Fer4_20"/>
    <property type="match status" value="1"/>
</dbReference>
<dbReference type="InterPro" id="IPR036188">
    <property type="entry name" value="FAD/NAD-bd_sf"/>
</dbReference>
<dbReference type="AlphaFoldDB" id="A0A2A5TG48"/>
<dbReference type="EMBL" id="CP029487">
    <property type="protein sequence ID" value="QCT70629.1"/>
    <property type="molecule type" value="Genomic_DNA"/>
</dbReference>
<dbReference type="SUPFAM" id="SSF51395">
    <property type="entry name" value="FMN-linked oxidoreductases"/>
    <property type="match status" value="1"/>
</dbReference>
<evidence type="ECO:0000256" key="3">
    <source>
        <dbReference type="ARBA" id="ARBA00023014"/>
    </source>
</evidence>
<dbReference type="PRINTS" id="PR00419">
    <property type="entry name" value="ADXRDTASE"/>
</dbReference>
<sequence length="998" mass="110458">MSDKMYPIPFGEMINWILKEYKKEKSIFGVRKLYKKIDQQTLSIFGEMLETPFGPAAGPHNQLAQNIIAAYVGGARFFELKTVQPVDGEDLAALVSKPCITAGDECYNCEWSTELRVEEAYDEYVKAWFAIKLLAKEMGFGNPDGFIFNMSVGYDFAGVQTEKIDHYIEGMKNAENSAVWKECMNYTLAHLDQFDNIDAGYVKSISPVVSRSITLSTLHGCPPDEIERIASYLINEKNLNTFVKCNPTMLGYESARKILDSMGYDYMDFDDYHFLHDLQFKDAVPMFTRLKKEAADKGVAFGVKITNTFPQKVVDGILPSEDMYMSGRSLFPCSIELANRLAKAFDGDLRISYSGGADIFNIKDIFKAGIWPITLATTLLKPGGYNRLDQMADDLVSYNFKEVQNLKPSALSMLAKRARTNPHNVKGAIKPLPSRKFDKKVPLVDCFTAPCSEACPISQDIPDYIELLGEDKPLEALKVITAKNPLPFITGTICNHRCMDKCTRNFYEAPLCIRDVKLNAAELGYDDLLKEIKPVEKRTDAKVAIVGGGPAGISAAYFLARNGISATIFERNESLGGIVRHVVPEFRVDSEIVENDVKLMKAYGVEVFTNTEVLSLEDLKNKGFKYVIAATGAWGPSPYKLEGEQAINVLDFLQSFRKDASSLKLGKDVVVIGGGNTAMDAARAAKKAPGVQNVHLVYRRTKRYMPADEEELAMALEDGVKFYELLSPEKFDGSILSCRKMVLGAPDTSGRRSPQNTDEFMTIPANTVIASVGAKIDKEWFAQNKIGLTDRGRVEVNKDTLEARDNIFVAGDAQLGAATVVEAIADARKVADTIVKAEGLEAAPTYSKNTGNYDRALSKRGILAEPKCESAECSRCLECSTVCESCMDVCPNRANLALFVPHHKMRQIVHVDRMCNECGNCKTFCPYDSAPYKDKFTLYHSLADFEDSSNSGFLVTGGDRVKVRLEGNVIDASIGDSTLPQGINDIIKAVVSNYSYLL</sequence>
<dbReference type="InterPro" id="IPR017900">
    <property type="entry name" value="4Fe4S_Fe_S_CS"/>
</dbReference>
<proteinExistence type="predicted"/>
<dbReference type="SUPFAM" id="SSF51971">
    <property type="entry name" value="Nucleotide-binding domain"/>
    <property type="match status" value="1"/>
</dbReference>
<dbReference type="Gene3D" id="3.50.50.60">
    <property type="entry name" value="FAD/NAD(P)-binding domain"/>
    <property type="match status" value="1"/>
</dbReference>
<dbReference type="GO" id="GO:0046872">
    <property type="term" value="F:metal ion binding"/>
    <property type="evidence" value="ECO:0007669"/>
    <property type="project" value="UniProtKB-KW"/>
</dbReference>
<evidence type="ECO:0000313" key="6">
    <source>
        <dbReference type="Proteomes" id="UP000218387"/>
    </source>
</evidence>
<feature type="domain" description="4Fe-4S ferredoxin-type" evidence="4">
    <location>
        <begin position="905"/>
        <end position="935"/>
    </location>
</feature>
<dbReference type="Proteomes" id="UP000218387">
    <property type="component" value="Chromosome"/>
</dbReference>
<evidence type="ECO:0000313" key="5">
    <source>
        <dbReference type="EMBL" id="QCT70629.1"/>
    </source>
</evidence>
<dbReference type="PROSITE" id="PS51379">
    <property type="entry name" value="4FE4S_FER_2"/>
    <property type="match status" value="1"/>
</dbReference>
<dbReference type="PANTHER" id="PTHR42783">
    <property type="entry name" value="GLUTAMATE SYNTHASE [NADPH] SMALL CHAIN"/>
    <property type="match status" value="1"/>
</dbReference>
<evidence type="ECO:0000259" key="4">
    <source>
        <dbReference type="PROSITE" id="PS51379"/>
    </source>
</evidence>
<keyword evidence="1" id="KW-0479">Metal-binding</keyword>
<dbReference type="SUPFAM" id="SSF46548">
    <property type="entry name" value="alpha-helical ferredoxin"/>
    <property type="match status" value="1"/>
</dbReference>
<evidence type="ECO:0000256" key="2">
    <source>
        <dbReference type="ARBA" id="ARBA00023004"/>
    </source>
</evidence>
<dbReference type="InterPro" id="IPR017896">
    <property type="entry name" value="4Fe4S_Fe-S-bd"/>
</dbReference>
<dbReference type="NCBIfam" id="TIGR03315">
    <property type="entry name" value="Se_ygfK"/>
    <property type="match status" value="1"/>
</dbReference>
<dbReference type="KEGG" id="emt:CPZ25_004580"/>
<dbReference type="SUPFAM" id="SSF54862">
    <property type="entry name" value="4Fe-4S ferredoxins"/>
    <property type="match status" value="1"/>
</dbReference>
<name>A0A2A5TG48_EUBML</name>
<evidence type="ECO:0000256" key="1">
    <source>
        <dbReference type="ARBA" id="ARBA00022723"/>
    </source>
</evidence>